<name>A0ABQ5UYR1_9PROT</name>
<evidence type="ECO:0000313" key="2">
    <source>
        <dbReference type="EMBL" id="GLQ20434.1"/>
    </source>
</evidence>
<evidence type="ECO:0000256" key="1">
    <source>
        <dbReference type="ARBA" id="ARBA00005254"/>
    </source>
</evidence>
<proteinExistence type="inferred from homology"/>
<dbReference type="InterPro" id="IPR014748">
    <property type="entry name" value="Enoyl-CoA_hydra_C"/>
</dbReference>
<comment type="caution">
    <text evidence="2">The sequence shown here is derived from an EMBL/GenBank/DDBJ whole genome shotgun (WGS) entry which is preliminary data.</text>
</comment>
<dbReference type="Proteomes" id="UP001161390">
    <property type="component" value="Unassembled WGS sequence"/>
</dbReference>
<sequence>MSYECFTVSIEDQVAHIRLSRPEKRNAMSESFWSDLPKIIRDIDDNAQARCIVISADTIGEKPIFSAGIDVGMFGSGGTGGADKNKPQHGADFYNTVRRLQDSFTAIEDCRIPVIVAIHGGCIGGGVDLITACDIRLGTTDSYITIYEINVGMTADVGTFPRILNHMPEGVVRELAYTGRRMNGRECERRGLFNTTYDSEAEMMDAAMAMARDIASKPPLAVYGCKRIITYSRDHDTAEALDQIAVWNMSMLIPSEMMEALMAKGQKRPGNYADLPRVRRD</sequence>
<gene>
    <name evidence="2" type="ORF">GCM10007854_13890</name>
</gene>
<dbReference type="CDD" id="cd06558">
    <property type="entry name" value="crotonase-like"/>
    <property type="match status" value="1"/>
</dbReference>
<reference evidence="2" key="1">
    <citation type="journal article" date="2014" name="Int. J. Syst. Evol. Microbiol.">
        <title>Complete genome of a new Firmicutes species belonging to the dominant human colonic microbiota ('Ruminococcus bicirculans') reveals two chromosomes and a selective capacity to utilize plant glucans.</title>
        <authorList>
            <consortium name="NISC Comparative Sequencing Program"/>
            <person name="Wegmann U."/>
            <person name="Louis P."/>
            <person name="Goesmann A."/>
            <person name="Henrissat B."/>
            <person name="Duncan S.H."/>
            <person name="Flint H.J."/>
        </authorList>
    </citation>
    <scope>NUCLEOTIDE SEQUENCE</scope>
    <source>
        <strain evidence="2">NBRC 108216</strain>
    </source>
</reference>
<dbReference type="InterPro" id="IPR029045">
    <property type="entry name" value="ClpP/crotonase-like_dom_sf"/>
</dbReference>
<dbReference type="Gene3D" id="3.90.226.10">
    <property type="entry name" value="2-enoyl-CoA Hydratase, Chain A, domain 1"/>
    <property type="match status" value="1"/>
</dbReference>
<dbReference type="EMBL" id="BSNJ01000003">
    <property type="protein sequence ID" value="GLQ20434.1"/>
    <property type="molecule type" value="Genomic_DNA"/>
</dbReference>
<dbReference type="InterPro" id="IPR001753">
    <property type="entry name" value="Enoyl-CoA_hydra/iso"/>
</dbReference>
<organism evidence="2 3">
    <name type="scientific">Algimonas porphyrae</name>
    <dbReference type="NCBI Taxonomy" id="1128113"/>
    <lineage>
        <taxon>Bacteria</taxon>
        <taxon>Pseudomonadati</taxon>
        <taxon>Pseudomonadota</taxon>
        <taxon>Alphaproteobacteria</taxon>
        <taxon>Maricaulales</taxon>
        <taxon>Robiginitomaculaceae</taxon>
        <taxon>Algimonas</taxon>
    </lineage>
</organism>
<reference evidence="2" key="2">
    <citation type="submission" date="2023-01" db="EMBL/GenBank/DDBJ databases">
        <title>Draft genome sequence of Algimonas porphyrae strain NBRC 108216.</title>
        <authorList>
            <person name="Sun Q."/>
            <person name="Mori K."/>
        </authorList>
    </citation>
    <scope>NUCLEOTIDE SEQUENCE</scope>
    <source>
        <strain evidence="2">NBRC 108216</strain>
    </source>
</reference>
<dbReference type="SUPFAM" id="SSF52096">
    <property type="entry name" value="ClpP/crotonase"/>
    <property type="match status" value="1"/>
</dbReference>
<comment type="similarity">
    <text evidence="1">Belongs to the enoyl-CoA hydratase/isomerase family.</text>
</comment>
<dbReference type="RefSeq" id="WP_284371031.1">
    <property type="nucleotide sequence ID" value="NZ_BSNJ01000003.1"/>
</dbReference>
<dbReference type="InterPro" id="IPR045002">
    <property type="entry name" value="Ech1-like"/>
</dbReference>
<dbReference type="PANTHER" id="PTHR43149">
    <property type="entry name" value="ENOYL-COA HYDRATASE"/>
    <property type="match status" value="1"/>
</dbReference>
<keyword evidence="3" id="KW-1185">Reference proteome</keyword>
<accession>A0ABQ5UYR1</accession>
<evidence type="ECO:0000313" key="3">
    <source>
        <dbReference type="Proteomes" id="UP001161390"/>
    </source>
</evidence>
<dbReference type="Gene3D" id="1.10.12.10">
    <property type="entry name" value="Lyase 2-enoyl-coa Hydratase, Chain A, domain 2"/>
    <property type="match status" value="1"/>
</dbReference>
<dbReference type="Pfam" id="PF00378">
    <property type="entry name" value="ECH_1"/>
    <property type="match status" value="1"/>
</dbReference>
<protein>
    <submittedName>
        <fullName evidence="2">Enoyl-CoA hydratase</fullName>
    </submittedName>
</protein>